<gene>
    <name evidence="1" type="ORF">BJ138DRAFT_1162236</name>
</gene>
<comment type="caution">
    <text evidence="1">The sequence shown here is derived from an EMBL/GenBank/DDBJ whole genome shotgun (WGS) entry which is preliminary data.</text>
</comment>
<dbReference type="Proteomes" id="UP000790377">
    <property type="component" value="Unassembled WGS sequence"/>
</dbReference>
<sequence>MEAGPICPQLRYLECTDIDAEMLPKFHLFLPPTLLVLKLGLWAIEGSDLSVLSLLGTQCPFVRTAIFKGHPGAEDVISAVSQAICGWRHLQELHCGPLNRKAWAHLSETGSLRSGAFWLPDPIVASIPSPLAASKRMALFPEMSDLHLTSHTVTQATGFVESMHHTPKICHISIKSTRESTSQNIHALCIALSNRALDSPSLLKLSSSDLIGNSTSPPIITFEAIQPLLSFRSLRILEIERFGTFALDNEALKIFAMAWPNLEILRLDHNVWPPPFGITFRGLSHLVKSCPNLKGLDLAFDATKTDYTEEELGGASNRAITLLGVFNSPLSDVGIVAALLKLCHSYQTLRPVPEIYSDLEP</sequence>
<reference evidence="1" key="1">
    <citation type="journal article" date="2021" name="New Phytol.">
        <title>Evolutionary innovations through gain and loss of genes in the ectomycorrhizal Boletales.</title>
        <authorList>
            <person name="Wu G."/>
            <person name="Miyauchi S."/>
            <person name="Morin E."/>
            <person name="Kuo A."/>
            <person name="Drula E."/>
            <person name="Varga T."/>
            <person name="Kohler A."/>
            <person name="Feng B."/>
            <person name="Cao Y."/>
            <person name="Lipzen A."/>
            <person name="Daum C."/>
            <person name="Hundley H."/>
            <person name="Pangilinan J."/>
            <person name="Johnson J."/>
            <person name="Barry K."/>
            <person name="LaButti K."/>
            <person name="Ng V."/>
            <person name="Ahrendt S."/>
            <person name="Min B."/>
            <person name="Choi I.G."/>
            <person name="Park H."/>
            <person name="Plett J.M."/>
            <person name="Magnuson J."/>
            <person name="Spatafora J.W."/>
            <person name="Nagy L.G."/>
            <person name="Henrissat B."/>
            <person name="Grigoriev I.V."/>
            <person name="Yang Z.L."/>
            <person name="Xu J."/>
            <person name="Martin F.M."/>
        </authorList>
    </citation>
    <scope>NUCLEOTIDE SEQUENCE</scope>
    <source>
        <strain evidence="1">ATCC 28755</strain>
    </source>
</reference>
<proteinExistence type="predicted"/>
<protein>
    <submittedName>
        <fullName evidence="1">Uncharacterized protein</fullName>
    </submittedName>
</protein>
<keyword evidence="2" id="KW-1185">Reference proteome</keyword>
<organism evidence="1 2">
    <name type="scientific">Hygrophoropsis aurantiaca</name>
    <dbReference type="NCBI Taxonomy" id="72124"/>
    <lineage>
        <taxon>Eukaryota</taxon>
        <taxon>Fungi</taxon>
        <taxon>Dikarya</taxon>
        <taxon>Basidiomycota</taxon>
        <taxon>Agaricomycotina</taxon>
        <taxon>Agaricomycetes</taxon>
        <taxon>Agaricomycetidae</taxon>
        <taxon>Boletales</taxon>
        <taxon>Coniophorineae</taxon>
        <taxon>Hygrophoropsidaceae</taxon>
        <taxon>Hygrophoropsis</taxon>
    </lineage>
</organism>
<name>A0ACB7ZZR9_9AGAM</name>
<accession>A0ACB7ZZR9</accession>
<evidence type="ECO:0000313" key="2">
    <source>
        <dbReference type="Proteomes" id="UP000790377"/>
    </source>
</evidence>
<evidence type="ECO:0000313" key="1">
    <source>
        <dbReference type="EMBL" id="KAH7906621.1"/>
    </source>
</evidence>
<dbReference type="EMBL" id="MU267995">
    <property type="protein sequence ID" value="KAH7906621.1"/>
    <property type="molecule type" value="Genomic_DNA"/>
</dbReference>